<dbReference type="EMBL" id="QWEG01000003">
    <property type="protein sequence ID" value="RHW42250.1"/>
    <property type="molecule type" value="Genomic_DNA"/>
</dbReference>
<keyword evidence="2" id="KW-1185">Reference proteome</keyword>
<dbReference type="AlphaFoldDB" id="A0A417YXN6"/>
<gene>
    <name evidence="1" type="ORF">D1B31_06395</name>
</gene>
<name>A0A417YXN6_9BACI</name>
<organism evidence="1 2">
    <name type="scientific">Neobacillus notoginsengisoli</name>
    <dbReference type="NCBI Taxonomy" id="1578198"/>
    <lineage>
        <taxon>Bacteria</taxon>
        <taxon>Bacillati</taxon>
        <taxon>Bacillota</taxon>
        <taxon>Bacilli</taxon>
        <taxon>Bacillales</taxon>
        <taxon>Bacillaceae</taxon>
        <taxon>Neobacillus</taxon>
    </lineage>
</organism>
<comment type="caution">
    <text evidence="1">The sequence shown here is derived from an EMBL/GenBank/DDBJ whole genome shotgun (WGS) entry which is preliminary data.</text>
</comment>
<dbReference type="Proteomes" id="UP000284416">
    <property type="component" value="Unassembled WGS sequence"/>
</dbReference>
<proteinExistence type="predicted"/>
<protein>
    <submittedName>
        <fullName evidence="1">Uncharacterized protein</fullName>
    </submittedName>
</protein>
<dbReference type="OrthoDB" id="2871148at2"/>
<sequence length="134" mass="15807">MEQIIHFDDQLKERVLEMEFACENLCKTLQEKFQPNFDLHGIKLILELIRSKKGKRLPPGACFEDDYESVIEIGVEQEDDYYPNGYIPLWKCKEEWFQKTGYLTDKNLIEIGRMIEAMVIEILEDQESAQLEGE</sequence>
<evidence type="ECO:0000313" key="2">
    <source>
        <dbReference type="Proteomes" id="UP000284416"/>
    </source>
</evidence>
<dbReference type="RefSeq" id="WP_118919906.1">
    <property type="nucleotide sequence ID" value="NZ_QWEG01000003.1"/>
</dbReference>
<reference evidence="1 2" key="1">
    <citation type="journal article" date="2017" name="Int. J. Syst. Evol. Microbiol.">
        <title>Bacillus notoginsengisoli sp. nov., a novel bacterium isolated from the rhizosphere of Panax notoginseng.</title>
        <authorList>
            <person name="Zhang M.Y."/>
            <person name="Cheng J."/>
            <person name="Cai Y."/>
            <person name="Zhang T.Y."/>
            <person name="Wu Y.Y."/>
            <person name="Manikprabhu D."/>
            <person name="Li W.J."/>
            <person name="Zhang Y.X."/>
        </authorList>
    </citation>
    <scope>NUCLEOTIDE SEQUENCE [LARGE SCALE GENOMIC DNA]</scope>
    <source>
        <strain evidence="1 2">JCM 30743</strain>
    </source>
</reference>
<evidence type="ECO:0000313" key="1">
    <source>
        <dbReference type="EMBL" id="RHW42250.1"/>
    </source>
</evidence>
<accession>A0A417YXN6</accession>